<dbReference type="Proteomes" id="UP001139353">
    <property type="component" value="Unassembled WGS sequence"/>
</dbReference>
<dbReference type="PROSITE" id="PS50110">
    <property type="entry name" value="RESPONSE_REGULATORY"/>
    <property type="match status" value="1"/>
</dbReference>
<dbReference type="GO" id="GO:0000155">
    <property type="term" value="F:phosphorelay sensor kinase activity"/>
    <property type="evidence" value="ECO:0007669"/>
    <property type="project" value="InterPro"/>
</dbReference>
<dbReference type="CDD" id="cd00130">
    <property type="entry name" value="PAS"/>
    <property type="match status" value="2"/>
</dbReference>
<dbReference type="CDD" id="cd00156">
    <property type="entry name" value="REC"/>
    <property type="match status" value="1"/>
</dbReference>
<dbReference type="RefSeq" id="WP_275682342.1">
    <property type="nucleotide sequence ID" value="NZ_JAJLJH010000002.1"/>
</dbReference>
<dbReference type="AlphaFoldDB" id="A0A9X2C2Q4"/>
<dbReference type="InterPro" id="IPR035965">
    <property type="entry name" value="PAS-like_dom_sf"/>
</dbReference>
<dbReference type="Pfam" id="PF02518">
    <property type="entry name" value="HATPase_c"/>
    <property type="match status" value="1"/>
</dbReference>
<dbReference type="InterPro" id="IPR013767">
    <property type="entry name" value="PAS_fold"/>
</dbReference>
<evidence type="ECO:0000256" key="3">
    <source>
        <dbReference type="ARBA" id="ARBA00022553"/>
    </source>
</evidence>
<dbReference type="SUPFAM" id="SSF55874">
    <property type="entry name" value="ATPase domain of HSP90 chaperone/DNA topoisomerase II/histidine kinase"/>
    <property type="match status" value="1"/>
</dbReference>
<feature type="domain" description="Response regulatory" evidence="11">
    <location>
        <begin position="533"/>
        <end position="649"/>
    </location>
</feature>
<keyword evidence="7" id="KW-0067">ATP-binding</keyword>
<dbReference type="InterPro" id="IPR000700">
    <property type="entry name" value="PAS-assoc_C"/>
</dbReference>
<evidence type="ECO:0000256" key="2">
    <source>
        <dbReference type="ARBA" id="ARBA00012438"/>
    </source>
</evidence>
<dbReference type="InterPro" id="IPR003594">
    <property type="entry name" value="HATPase_dom"/>
</dbReference>
<feature type="domain" description="PAC" evidence="13">
    <location>
        <begin position="85"/>
        <end position="139"/>
    </location>
</feature>
<evidence type="ECO:0000256" key="5">
    <source>
        <dbReference type="ARBA" id="ARBA00022741"/>
    </source>
</evidence>
<protein>
    <recommendedName>
        <fullName evidence="2">histidine kinase</fullName>
        <ecNumber evidence="2">2.7.13.3</ecNumber>
    </recommendedName>
</protein>
<feature type="domain" description="PAS" evidence="12">
    <location>
        <begin position="140"/>
        <end position="184"/>
    </location>
</feature>
<name>A0A9X2C2Q4_9BURK</name>
<evidence type="ECO:0000256" key="1">
    <source>
        <dbReference type="ARBA" id="ARBA00000085"/>
    </source>
</evidence>
<dbReference type="Pfam" id="PF13426">
    <property type="entry name" value="PAS_9"/>
    <property type="match status" value="1"/>
</dbReference>
<organism evidence="14 15">
    <name type="scientific">Scleromatobacter humisilvae</name>
    <dbReference type="NCBI Taxonomy" id="2897159"/>
    <lineage>
        <taxon>Bacteria</taxon>
        <taxon>Pseudomonadati</taxon>
        <taxon>Pseudomonadota</taxon>
        <taxon>Betaproteobacteria</taxon>
        <taxon>Burkholderiales</taxon>
        <taxon>Sphaerotilaceae</taxon>
        <taxon>Scleromatobacter</taxon>
    </lineage>
</organism>
<feature type="domain" description="Histidine kinase" evidence="10">
    <location>
        <begin position="288"/>
        <end position="512"/>
    </location>
</feature>
<dbReference type="InterPro" id="IPR036890">
    <property type="entry name" value="HATPase_C_sf"/>
</dbReference>
<evidence type="ECO:0000259" key="11">
    <source>
        <dbReference type="PROSITE" id="PS50110"/>
    </source>
</evidence>
<keyword evidence="3 9" id="KW-0597">Phosphoprotein</keyword>
<keyword evidence="5" id="KW-0547">Nucleotide-binding</keyword>
<evidence type="ECO:0000256" key="7">
    <source>
        <dbReference type="ARBA" id="ARBA00022840"/>
    </source>
</evidence>
<evidence type="ECO:0000256" key="6">
    <source>
        <dbReference type="ARBA" id="ARBA00022777"/>
    </source>
</evidence>
<dbReference type="PROSITE" id="PS50112">
    <property type="entry name" value="PAS"/>
    <property type="match status" value="2"/>
</dbReference>
<evidence type="ECO:0000256" key="9">
    <source>
        <dbReference type="PROSITE-ProRule" id="PRU00169"/>
    </source>
</evidence>
<dbReference type="PROSITE" id="PS50109">
    <property type="entry name" value="HIS_KIN"/>
    <property type="match status" value="1"/>
</dbReference>
<dbReference type="InterPro" id="IPR036097">
    <property type="entry name" value="HisK_dim/P_sf"/>
</dbReference>
<dbReference type="SUPFAM" id="SSF55785">
    <property type="entry name" value="PYP-like sensor domain (PAS domain)"/>
    <property type="match status" value="2"/>
</dbReference>
<dbReference type="InterPro" id="IPR005467">
    <property type="entry name" value="His_kinase_dom"/>
</dbReference>
<dbReference type="PANTHER" id="PTHR43065:SF42">
    <property type="entry name" value="TWO-COMPONENT SENSOR PPRA"/>
    <property type="match status" value="1"/>
</dbReference>
<feature type="modified residue" description="4-aspartylphosphate" evidence="9">
    <location>
        <position position="584"/>
    </location>
</feature>
<dbReference type="InterPro" id="IPR011006">
    <property type="entry name" value="CheY-like_superfamily"/>
</dbReference>
<dbReference type="InterPro" id="IPR000014">
    <property type="entry name" value="PAS"/>
</dbReference>
<dbReference type="NCBIfam" id="TIGR00229">
    <property type="entry name" value="sensory_box"/>
    <property type="match status" value="2"/>
</dbReference>
<dbReference type="Gene3D" id="3.30.565.10">
    <property type="entry name" value="Histidine kinase-like ATPase, C-terminal domain"/>
    <property type="match status" value="1"/>
</dbReference>
<dbReference type="InterPro" id="IPR001789">
    <property type="entry name" value="Sig_transdc_resp-reg_receiver"/>
</dbReference>
<keyword evidence="8" id="KW-0902">Two-component regulatory system</keyword>
<dbReference type="InterPro" id="IPR003661">
    <property type="entry name" value="HisK_dim/P_dom"/>
</dbReference>
<dbReference type="PROSITE" id="PS50113">
    <property type="entry name" value="PAC"/>
    <property type="match status" value="1"/>
</dbReference>
<dbReference type="CDD" id="cd00082">
    <property type="entry name" value="HisKA"/>
    <property type="match status" value="1"/>
</dbReference>
<feature type="domain" description="PAS" evidence="12">
    <location>
        <begin position="14"/>
        <end position="68"/>
    </location>
</feature>
<sequence>MDDSGSPEGRSLPPRALLAAIVDSSFDGVISKTLDGIITSWNAGAERIFGFTPDEAIGRQITMLVPPERLNEEGWILERLRAGERVVNFGTVRVRKDGRRIDVAVTSSPVCNLLGEIVGASKIVRDVSDARAAASALAQSEARLAAIVDSAMDGIITVDALGRIVVFNDAAAAMLLCPSEQAIGGTLDRFLPVRHRQHHASWMTGFGRSGTTSRAMGRPGQIDACRADGTEFPAEASISHVEVNGEQLYTVILRDVSELRGAQTARRALEAQLREAQKMEAIGTLAGGIAHDVNNALGAILGNAALAKEDLPAGHAACKSIEQIDVAAQRARAVVRQILAFSRRQAQELVVQPLAPILIEGIALFRSTLPTIVRLQSCPPSDDLLVRADANQIHQVLLNFCTNAWHALRGSSGQITVGAERVNLDRSEAFALGGLEPGAHAHLWVTDDGCGMDEQTRARIFDPFFTTKPRGEGTGLGLSVVHSIVQTHAGAIVVKSEPGLGATFSVYLPEPAEVARPEAAAAAEGEVKGEGRCVAYVDDDEVLLLMVERLLTRRGFQVLCFSDPDELLDRLCEKPSEADVVISDFNMPKMTGIELARKIAQMTPNLPVVVSSGYISDEMREDARLAGISALLEKEDVLEKLVPVLSRVLAAANVETIQVERRD</sequence>
<reference evidence="14" key="1">
    <citation type="submission" date="2021-11" db="EMBL/GenBank/DDBJ databases">
        <title>BS-T2-15 a new species belonging to the Comamonadaceae family isolated from the soil of a French oak forest.</title>
        <authorList>
            <person name="Mieszkin S."/>
            <person name="Alain K."/>
        </authorList>
    </citation>
    <scope>NUCLEOTIDE SEQUENCE</scope>
    <source>
        <strain evidence="14">BS-T2-15</strain>
    </source>
</reference>
<dbReference type="InterPro" id="IPR001610">
    <property type="entry name" value="PAC"/>
</dbReference>
<evidence type="ECO:0000313" key="14">
    <source>
        <dbReference type="EMBL" id="MCK9686315.1"/>
    </source>
</evidence>
<dbReference type="GO" id="GO:0006355">
    <property type="term" value="P:regulation of DNA-templated transcription"/>
    <property type="evidence" value="ECO:0007669"/>
    <property type="project" value="InterPro"/>
</dbReference>
<dbReference type="SUPFAM" id="SSF52172">
    <property type="entry name" value="CheY-like"/>
    <property type="match status" value="1"/>
</dbReference>
<dbReference type="SUPFAM" id="SSF47384">
    <property type="entry name" value="Homodimeric domain of signal transducing histidine kinase"/>
    <property type="match status" value="1"/>
</dbReference>
<proteinExistence type="predicted"/>
<dbReference type="PRINTS" id="PR00344">
    <property type="entry name" value="BCTRLSENSOR"/>
</dbReference>
<dbReference type="EC" id="2.7.13.3" evidence="2"/>
<dbReference type="SMART" id="SM00388">
    <property type="entry name" value="HisKA"/>
    <property type="match status" value="1"/>
</dbReference>
<keyword evidence="15" id="KW-1185">Reference proteome</keyword>
<dbReference type="SMART" id="SM00448">
    <property type="entry name" value="REC"/>
    <property type="match status" value="1"/>
</dbReference>
<evidence type="ECO:0000259" key="13">
    <source>
        <dbReference type="PROSITE" id="PS50113"/>
    </source>
</evidence>
<dbReference type="SMART" id="SM00086">
    <property type="entry name" value="PAC"/>
    <property type="match status" value="2"/>
</dbReference>
<dbReference type="GO" id="GO:0005524">
    <property type="term" value="F:ATP binding"/>
    <property type="evidence" value="ECO:0007669"/>
    <property type="project" value="UniProtKB-KW"/>
</dbReference>
<evidence type="ECO:0000259" key="10">
    <source>
        <dbReference type="PROSITE" id="PS50109"/>
    </source>
</evidence>
<dbReference type="SMART" id="SM00387">
    <property type="entry name" value="HATPase_c"/>
    <property type="match status" value="1"/>
</dbReference>
<dbReference type="EMBL" id="JAJLJH010000002">
    <property type="protein sequence ID" value="MCK9686315.1"/>
    <property type="molecule type" value="Genomic_DNA"/>
</dbReference>
<evidence type="ECO:0000313" key="15">
    <source>
        <dbReference type="Proteomes" id="UP001139353"/>
    </source>
</evidence>
<accession>A0A9X2C2Q4</accession>
<evidence type="ECO:0000256" key="4">
    <source>
        <dbReference type="ARBA" id="ARBA00022679"/>
    </source>
</evidence>
<dbReference type="Gene3D" id="3.40.50.2300">
    <property type="match status" value="1"/>
</dbReference>
<dbReference type="Gene3D" id="1.10.287.130">
    <property type="match status" value="1"/>
</dbReference>
<dbReference type="SMART" id="SM00091">
    <property type="entry name" value="PAS"/>
    <property type="match status" value="2"/>
</dbReference>
<comment type="caution">
    <text evidence="14">The sequence shown here is derived from an EMBL/GenBank/DDBJ whole genome shotgun (WGS) entry which is preliminary data.</text>
</comment>
<evidence type="ECO:0000256" key="8">
    <source>
        <dbReference type="ARBA" id="ARBA00023012"/>
    </source>
</evidence>
<dbReference type="Pfam" id="PF00989">
    <property type="entry name" value="PAS"/>
    <property type="match status" value="1"/>
</dbReference>
<dbReference type="InterPro" id="IPR004358">
    <property type="entry name" value="Sig_transdc_His_kin-like_C"/>
</dbReference>
<gene>
    <name evidence="14" type="ORF">LPC04_11420</name>
</gene>
<dbReference type="PANTHER" id="PTHR43065">
    <property type="entry name" value="SENSOR HISTIDINE KINASE"/>
    <property type="match status" value="1"/>
</dbReference>
<keyword evidence="6" id="KW-0418">Kinase</keyword>
<dbReference type="Pfam" id="PF00072">
    <property type="entry name" value="Response_reg"/>
    <property type="match status" value="1"/>
</dbReference>
<keyword evidence="4" id="KW-0808">Transferase</keyword>
<evidence type="ECO:0000259" key="12">
    <source>
        <dbReference type="PROSITE" id="PS50112"/>
    </source>
</evidence>
<dbReference type="Gene3D" id="3.30.450.20">
    <property type="entry name" value="PAS domain"/>
    <property type="match status" value="2"/>
</dbReference>
<comment type="catalytic activity">
    <reaction evidence="1">
        <text>ATP + protein L-histidine = ADP + protein N-phospho-L-histidine.</text>
        <dbReference type="EC" id="2.7.13.3"/>
    </reaction>
</comment>
<dbReference type="Pfam" id="PF00512">
    <property type="entry name" value="HisKA"/>
    <property type="match status" value="1"/>
</dbReference>